<evidence type="ECO:0000313" key="1">
    <source>
        <dbReference type="EMBL" id="MDO9714025.1"/>
    </source>
</evidence>
<organism evidence="1 2">
    <name type="scientific">Paracraurococcus lichenis</name>
    <dbReference type="NCBI Taxonomy" id="3064888"/>
    <lineage>
        <taxon>Bacteria</taxon>
        <taxon>Pseudomonadati</taxon>
        <taxon>Pseudomonadota</taxon>
        <taxon>Alphaproteobacteria</taxon>
        <taxon>Acetobacterales</taxon>
        <taxon>Roseomonadaceae</taxon>
        <taxon>Paracraurococcus</taxon>
    </lineage>
</organism>
<evidence type="ECO:0000313" key="2">
    <source>
        <dbReference type="Proteomes" id="UP001243009"/>
    </source>
</evidence>
<comment type="caution">
    <text evidence="1">The sequence shown here is derived from an EMBL/GenBank/DDBJ whole genome shotgun (WGS) entry which is preliminary data.</text>
</comment>
<reference evidence="1 2" key="1">
    <citation type="submission" date="2023-08" db="EMBL/GenBank/DDBJ databases">
        <title>The draft genome sequence of Paracraurococcus sp. LOR1-02.</title>
        <authorList>
            <person name="Kingkaew E."/>
            <person name="Tanasupawat S."/>
        </authorList>
    </citation>
    <scope>NUCLEOTIDE SEQUENCE [LARGE SCALE GENOMIC DNA]</scope>
    <source>
        <strain evidence="1 2">LOR1-02</strain>
    </source>
</reference>
<sequence length="152" mass="16013">MAASPFVLDTIGEVLGTVVGRNASVRDSGDCWLGRYEVVHDDLGNGFTVTAALHPGEARDAARDLLDGLAAHGLAVHRQITRGGNSLSARLVRLSDELADAAGDAERVASIAETLSALALEARHYDDAVVPACLRQQLPAGVARLADHRRRA</sequence>
<gene>
    <name evidence="1" type="ORF">Q7A36_37335</name>
</gene>
<dbReference type="Proteomes" id="UP001243009">
    <property type="component" value="Unassembled WGS sequence"/>
</dbReference>
<dbReference type="RefSeq" id="WP_305108869.1">
    <property type="nucleotide sequence ID" value="NZ_JAUTWS010000152.1"/>
</dbReference>
<proteinExistence type="predicted"/>
<name>A0ABT9ECT7_9PROT</name>
<keyword evidence="2" id="KW-1185">Reference proteome</keyword>
<accession>A0ABT9ECT7</accession>
<protein>
    <submittedName>
        <fullName evidence="1">Uncharacterized protein</fullName>
    </submittedName>
</protein>
<dbReference type="EMBL" id="JAUTWS010000152">
    <property type="protein sequence ID" value="MDO9714025.1"/>
    <property type="molecule type" value="Genomic_DNA"/>
</dbReference>